<dbReference type="PROSITE" id="PS50109">
    <property type="entry name" value="HIS_KIN"/>
    <property type="match status" value="1"/>
</dbReference>
<keyword evidence="7" id="KW-0902">Two-component regulatory system</keyword>
<name>A0A2Z3GUD9_9BACT</name>
<dbReference type="CDD" id="cd06225">
    <property type="entry name" value="HAMP"/>
    <property type="match status" value="1"/>
</dbReference>
<dbReference type="EMBL" id="CP025958">
    <property type="protein sequence ID" value="AWM35672.1"/>
    <property type="molecule type" value="Genomic_DNA"/>
</dbReference>
<accession>A0A2Z3GUD9</accession>
<dbReference type="Proteomes" id="UP000245802">
    <property type="component" value="Chromosome"/>
</dbReference>
<dbReference type="KEGG" id="gog:C1280_00635"/>
<dbReference type="Pfam" id="PF00512">
    <property type="entry name" value="HisKA"/>
    <property type="match status" value="1"/>
</dbReference>
<dbReference type="SMART" id="SM00387">
    <property type="entry name" value="HATPase_c"/>
    <property type="match status" value="1"/>
</dbReference>
<feature type="domain" description="HAMP" evidence="10">
    <location>
        <begin position="222"/>
        <end position="274"/>
    </location>
</feature>
<evidence type="ECO:0000256" key="1">
    <source>
        <dbReference type="ARBA" id="ARBA00000085"/>
    </source>
</evidence>
<dbReference type="InterPro" id="IPR021796">
    <property type="entry name" value="Tll0287-like_dom"/>
</dbReference>
<dbReference type="PRINTS" id="PR00344">
    <property type="entry name" value="BCTRLSENSOR"/>
</dbReference>
<dbReference type="InterPro" id="IPR003661">
    <property type="entry name" value="HisK_dim/P_dom"/>
</dbReference>
<evidence type="ECO:0000256" key="8">
    <source>
        <dbReference type="SAM" id="Phobius"/>
    </source>
</evidence>
<comment type="subcellular location">
    <subcellularLocation>
        <location evidence="2">Membrane</location>
    </subcellularLocation>
</comment>
<keyword evidence="8" id="KW-0472">Membrane</keyword>
<dbReference type="Gene3D" id="6.10.340.10">
    <property type="match status" value="1"/>
</dbReference>
<comment type="catalytic activity">
    <reaction evidence="1">
        <text>ATP + protein L-histidine = ADP + protein N-phospho-L-histidine.</text>
        <dbReference type="EC" id="2.7.13.3"/>
    </reaction>
</comment>
<dbReference type="Pfam" id="PF11845">
    <property type="entry name" value="Tll0287-like"/>
    <property type="match status" value="1"/>
</dbReference>
<dbReference type="RefSeq" id="WP_010051727.1">
    <property type="nucleotide sequence ID" value="NZ_CP025958.1"/>
</dbReference>
<evidence type="ECO:0000313" key="11">
    <source>
        <dbReference type="EMBL" id="AWM35672.1"/>
    </source>
</evidence>
<keyword evidence="8" id="KW-1133">Transmembrane helix</keyword>
<evidence type="ECO:0000313" key="12">
    <source>
        <dbReference type="Proteomes" id="UP000245802"/>
    </source>
</evidence>
<keyword evidence="12" id="KW-1185">Reference proteome</keyword>
<sequence>MSYKAFKRLVGETSLERKCRWLLGAGVLVLMTGSFWVYSKQTEDLASEQLETTGRALLAPSVARMHVKGDVLKAVDEFQHLAEGDWHWPQTLRGYNVRLLKPKALDDADKPDSDDLPVFTKLTTDPLKNEETRKAPKENAFYYYAAVRAQPSCVECHKDPLRAGVKAVNPDLQPGQVMGVVRIRISTQSIEEGFHTNRALLFSFAIGTSLLIIAGSYLIIRYVIVKPVKHLKEVSEAIAAGELNIRSEIQTGDEFEDLSHAFNRMLRNLTNIQERNRKLIADLDRKVDELARVNMALFESNRLKSEFLSTMSHELRDPLNSIIGFSEVLIAAENLTEKQQRYAGNIMTSGQRLTALINDILELAKLEAGKMRLHPEPFNAAAACEHAAAQIRPQAEKKNIDVRVAADPHAPATRQDAGKVHQIITNLLSNAVKFTPEGGRVTLKAATDGTDLVLTVTDTGVGIAPEEQDLIFEKFRQAANPMTREQGGTGLGLSIVRELAKLLGGDVTVHSELGRGSTFTVRIAARLADEPLLGFELSEEPQLPHPEGAVS</sequence>
<dbReference type="InterPro" id="IPR036097">
    <property type="entry name" value="HisK_dim/P_sf"/>
</dbReference>
<dbReference type="CDD" id="cd16922">
    <property type="entry name" value="HATPase_EvgS-ArcB-TorS-like"/>
    <property type="match status" value="1"/>
</dbReference>
<evidence type="ECO:0000259" key="10">
    <source>
        <dbReference type="PROSITE" id="PS50885"/>
    </source>
</evidence>
<dbReference type="PROSITE" id="PS50885">
    <property type="entry name" value="HAMP"/>
    <property type="match status" value="1"/>
</dbReference>
<keyword evidence="8" id="KW-0812">Transmembrane</keyword>
<dbReference type="AlphaFoldDB" id="A0A2Z3GUD9"/>
<dbReference type="PANTHER" id="PTHR43711">
    <property type="entry name" value="TWO-COMPONENT HISTIDINE KINASE"/>
    <property type="match status" value="1"/>
</dbReference>
<dbReference type="InterPro" id="IPR003660">
    <property type="entry name" value="HAMP_dom"/>
</dbReference>
<dbReference type="EC" id="2.7.13.3" evidence="3"/>
<reference evidence="11 12" key="1">
    <citation type="submission" date="2018-01" db="EMBL/GenBank/DDBJ databases">
        <title>G. obscuriglobus.</title>
        <authorList>
            <person name="Franke J."/>
            <person name="Blomberg W."/>
            <person name="Selmecki A."/>
        </authorList>
    </citation>
    <scope>NUCLEOTIDE SEQUENCE [LARGE SCALE GENOMIC DNA]</scope>
    <source>
        <strain evidence="11 12">DSM 5831</strain>
    </source>
</reference>
<dbReference type="SMART" id="SM00388">
    <property type="entry name" value="HisKA"/>
    <property type="match status" value="1"/>
</dbReference>
<dbReference type="FunFam" id="3.30.565.10:FF:000010">
    <property type="entry name" value="Sensor histidine kinase RcsC"/>
    <property type="match status" value="1"/>
</dbReference>
<dbReference type="Gene3D" id="1.10.287.130">
    <property type="match status" value="1"/>
</dbReference>
<keyword evidence="5" id="KW-0808">Transferase</keyword>
<evidence type="ECO:0000256" key="6">
    <source>
        <dbReference type="ARBA" id="ARBA00022777"/>
    </source>
</evidence>
<evidence type="ECO:0000259" key="9">
    <source>
        <dbReference type="PROSITE" id="PS50109"/>
    </source>
</evidence>
<dbReference type="GO" id="GO:0000155">
    <property type="term" value="F:phosphorelay sensor kinase activity"/>
    <property type="evidence" value="ECO:0007669"/>
    <property type="project" value="InterPro"/>
</dbReference>
<dbReference type="SMART" id="SM00304">
    <property type="entry name" value="HAMP"/>
    <property type="match status" value="1"/>
</dbReference>
<keyword evidence="6 11" id="KW-0418">Kinase</keyword>
<dbReference type="PANTHER" id="PTHR43711:SF31">
    <property type="entry name" value="HISTIDINE KINASE"/>
    <property type="match status" value="1"/>
</dbReference>
<protein>
    <recommendedName>
        <fullName evidence="3">histidine kinase</fullName>
        <ecNumber evidence="3">2.7.13.3</ecNumber>
    </recommendedName>
</protein>
<proteinExistence type="predicted"/>
<dbReference type="InterPro" id="IPR004358">
    <property type="entry name" value="Sig_transdc_His_kin-like_C"/>
</dbReference>
<feature type="domain" description="Histidine kinase" evidence="9">
    <location>
        <begin position="310"/>
        <end position="527"/>
    </location>
</feature>
<dbReference type="SUPFAM" id="SSF158472">
    <property type="entry name" value="HAMP domain-like"/>
    <property type="match status" value="1"/>
</dbReference>
<dbReference type="GO" id="GO:0016020">
    <property type="term" value="C:membrane"/>
    <property type="evidence" value="ECO:0007669"/>
    <property type="project" value="UniProtKB-SubCell"/>
</dbReference>
<dbReference type="OrthoDB" id="9813394at2"/>
<evidence type="ECO:0000256" key="2">
    <source>
        <dbReference type="ARBA" id="ARBA00004370"/>
    </source>
</evidence>
<feature type="transmembrane region" description="Helical" evidence="8">
    <location>
        <begin position="21"/>
        <end position="39"/>
    </location>
</feature>
<organism evidence="11 12">
    <name type="scientific">Gemmata obscuriglobus</name>
    <dbReference type="NCBI Taxonomy" id="114"/>
    <lineage>
        <taxon>Bacteria</taxon>
        <taxon>Pseudomonadati</taxon>
        <taxon>Planctomycetota</taxon>
        <taxon>Planctomycetia</taxon>
        <taxon>Gemmatales</taxon>
        <taxon>Gemmataceae</taxon>
        <taxon>Gemmata</taxon>
    </lineage>
</organism>
<dbReference type="SUPFAM" id="SSF55874">
    <property type="entry name" value="ATPase domain of HSP90 chaperone/DNA topoisomerase II/histidine kinase"/>
    <property type="match status" value="1"/>
</dbReference>
<dbReference type="CDD" id="cd00082">
    <property type="entry name" value="HisKA"/>
    <property type="match status" value="1"/>
</dbReference>
<dbReference type="InterPro" id="IPR036890">
    <property type="entry name" value="HATPase_C_sf"/>
</dbReference>
<dbReference type="SUPFAM" id="SSF47384">
    <property type="entry name" value="Homodimeric domain of signal transducing histidine kinase"/>
    <property type="match status" value="1"/>
</dbReference>
<dbReference type="InterPro" id="IPR003594">
    <property type="entry name" value="HATPase_dom"/>
</dbReference>
<dbReference type="Pfam" id="PF00672">
    <property type="entry name" value="HAMP"/>
    <property type="match status" value="1"/>
</dbReference>
<dbReference type="InterPro" id="IPR005467">
    <property type="entry name" value="His_kinase_dom"/>
</dbReference>
<gene>
    <name evidence="11" type="ORF">C1280_00635</name>
</gene>
<feature type="transmembrane region" description="Helical" evidence="8">
    <location>
        <begin position="199"/>
        <end position="220"/>
    </location>
</feature>
<keyword evidence="4" id="KW-0597">Phosphoprotein</keyword>
<dbReference type="Gene3D" id="3.30.565.10">
    <property type="entry name" value="Histidine kinase-like ATPase, C-terminal domain"/>
    <property type="match status" value="1"/>
</dbReference>
<evidence type="ECO:0000256" key="3">
    <source>
        <dbReference type="ARBA" id="ARBA00012438"/>
    </source>
</evidence>
<dbReference type="Pfam" id="PF02518">
    <property type="entry name" value="HATPase_c"/>
    <property type="match status" value="1"/>
</dbReference>
<evidence type="ECO:0000256" key="4">
    <source>
        <dbReference type="ARBA" id="ARBA00022553"/>
    </source>
</evidence>
<evidence type="ECO:0000256" key="5">
    <source>
        <dbReference type="ARBA" id="ARBA00022679"/>
    </source>
</evidence>
<dbReference type="InterPro" id="IPR050736">
    <property type="entry name" value="Sensor_HK_Regulatory"/>
</dbReference>
<evidence type="ECO:0000256" key="7">
    <source>
        <dbReference type="ARBA" id="ARBA00023012"/>
    </source>
</evidence>